<reference evidence="2" key="2">
    <citation type="submission" date="2023-01" db="EMBL/GenBank/DDBJ databases">
        <authorList>
            <person name="Sun Q."/>
            <person name="Evtushenko L."/>
        </authorList>
    </citation>
    <scope>NUCLEOTIDE SEQUENCE</scope>
    <source>
        <strain evidence="2">VKM Ac-1321</strain>
    </source>
</reference>
<feature type="compositionally biased region" description="Polar residues" evidence="1">
    <location>
        <begin position="1"/>
        <end position="13"/>
    </location>
</feature>
<evidence type="ECO:0000313" key="2">
    <source>
        <dbReference type="EMBL" id="GLL05122.1"/>
    </source>
</evidence>
<protein>
    <submittedName>
        <fullName evidence="2">Uncharacterized protein</fullName>
    </submittedName>
</protein>
<reference evidence="2" key="1">
    <citation type="journal article" date="2014" name="Int. J. Syst. Evol. Microbiol.">
        <title>Complete genome sequence of Corynebacterium casei LMG S-19264T (=DSM 44701T), isolated from a smear-ripened cheese.</title>
        <authorList>
            <consortium name="US DOE Joint Genome Institute (JGI-PGF)"/>
            <person name="Walter F."/>
            <person name="Albersmeier A."/>
            <person name="Kalinowski J."/>
            <person name="Ruckert C."/>
        </authorList>
    </citation>
    <scope>NUCLEOTIDE SEQUENCE</scope>
    <source>
        <strain evidence="2">VKM Ac-1321</strain>
    </source>
</reference>
<proteinExistence type="predicted"/>
<gene>
    <name evidence="2" type="ORF">GCM10017581_068690</name>
</gene>
<dbReference type="AlphaFoldDB" id="A0A9W6KPZ8"/>
<evidence type="ECO:0000313" key="3">
    <source>
        <dbReference type="Proteomes" id="UP001143480"/>
    </source>
</evidence>
<accession>A0A9W6KPZ8</accession>
<comment type="caution">
    <text evidence="2">The sequence shown here is derived from an EMBL/GenBank/DDBJ whole genome shotgun (WGS) entry which is preliminary data.</text>
</comment>
<name>A0A9W6KPZ8_9ACTN</name>
<evidence type="ECO:0000256" key="1">
    <source>
        <dbReference type="SAM" id="MobiDB-lite"/>
    </source>
</evidence>
<sequence length="59" mass="6325">MRRLQGANQSQGVRTDRSASADREPLHGHGSAGMLPNRAGDMRVARIGYRNDAGHAVVV</sequence>
<organism evidence="2 3">
    <name type="scientific">Dactylosporangium matsuzakiense</name>
    <dbReference type="NCBI Taxonomy" id="53360"/>
    <lineage>
        <taxon>Bacteria</taxon>
        <taxon>Bacillati</taxon>
        <taxon>Actinomycetota</taxon>
        <taxon>Actinomycetes</taxon>
        <taxon>Micromonosporales</taxon>
        <taxon>Micromonosporaceae</taxon>
        <taxon>Dactylosporangium</taxon>
    </lineage>
</organism>
<dbReference type="EMBL" id="BSFP01000053">
    <property type="protein sequence ID" value="GLL05122.1"/>
    <property type="molecule type" value="Genomic_DNA"/>
</dbReference>
<dbReference type="Proteomes" id="UP001143480">
    <property type="component" value="Unassembled WGS sequence"/>
</dbReference>
<keyword evidence="3" id="KW-1185">Reference proteome</keyword>
<feature type="region of interest" description="Disordered" evidence="1">
    <location>
        <begin position="1"/>
        <end position="39"/>
    </location>
</feature>
<feature type="compositionally biased region" description="Basic and acidic residues" evidence="1">
    <location>
        <begin position="14"/>
        <end position="27"/>
    </location>
</feature>